<dbReference type="Gene3D" id="3.20.20.190">
    <property type="entry name" value="Phosphatidylinositol (PI) phosphodiesterase"/>
    <property type="match status" value="1"/>
</dbReference>
<evidence type="ECO:0000256" key="7">
    <source>
        <dbReference type="SAM" id="SignalP"/>
    </source>
</evidence>
<evidence type="ECO:0000256" key="6">
    <source>
        <dbReference type="ARBA" id="ARBA00047512"/>
    </source>
</evidence>
<comment type="catalytic activity">
    <reaction evidence="6">
        <text>a sn-glycero-3-phosphodiester + H2O = an alcohol + sn-glycerol 3-phosphate + H(+)</text>
        <dbReference type="Rhea" id="RHEA:12969"/>
        <dbReference type="ChEBI" id="CHEBI:15377"/>
        <dbReference type="ChEBI" id="CHEBI:15378"/>
        <dbReference type="ChEBI" id="CHEBI:30879"/>
        <dbReference type="ChEBI" id="CHEBI:57597"/>
        <dbReference type="ChEBI" id="CHEBI:83408"/>
        <dbReference type="EC" id="3.1.4.46"/>
    </reaction>
</comment>
<dbReference type="eggNOG" id="COG0584">
    <property type="taxonomic scope" value="Bacteria"/>
</dbReference>
<evidence type="ECO:0000256" key="5">
    <source>
        <dbReference type="ARBA" id="ARBA00022801"/>
    </source>
</evidence>
<keyword evidence="10" id="KW-1185">Reference proteome</keyword>
<dbReference type="NCBIfam" id="NF008354">
    <property type="entry name" value="PRK11143.1"/>
    <property type="match status" value="1"/>
</dbReference>
<dbReference type="PANTHER" id="PTHR43620:SF7">
    <property type="entry name" value="GLYCEROPHOSPHODIESTER PHOSPHODIESTERASE GDPD5-RELATED"/>
    <property type="match status" value="1"/>
</dbReference>
<dbReference type="EMBL" id="AFNV02000003">
    <property type="protein sequence ID" value="ERJ20359.1"/>
    <property type="molecule type" value="Genomic_DNA"/>
</dbReference>
<comment type="similarity">
    <text evidence="1">Belongs to the glycerophosphoryl diester phosphodiesterase family.</text>
</comment>
<keyword evidence="5 9" id="KW-0378">Hydrolase</keyword>
<dbReference type="PANTHER" id="PTHR43620">
    <property type="entry name" value="GLYCEROPHOSPHORYL DIESTER PHOSPHODIESTERASE"/>
    <property type="match status" value="1"/>
</dbReference>
<comment type="caution">
    <text evidence="9">The sequence shown here is derived from an EMBL/GenBank/DDBJ whole genome shotgun (WGS) entry which is preliminary data.</text>
</comment>
<feature type="signal peptide" evidence="7">
    <location>
        <begin position="1"/>
        <end position="24"/>
    </location>
</feature>
<sequence>MVRVQATRALIGLAIMLATLPVVAAPGAEARHNEAGSLMTDNHKIVIAHRGASGYLPEHTLPAYAMAYALGADYIEPDVVMTADKRLICLHDIHLESTTDVKRQFPQRARADGRWYAADFTLEEIHQLNVTERTHPDGTRVFPGRFNADAQGFKVPTFVALVELVQSLNRESGRDVGIYPETKAPVFHDDENLPIERVLLDRLAEYGYAGRDAKIFIQSFGFDNLREMRETMGSDLPMIQLISEGPAYDDMVTPAGLDQVAQYADGIGPDKIRIAKTEGALVELAHERGLKVHPYTFRADQLPPGTDRLEDELGRYYFEYGVDGVFTDFTDIAVEVVHPDYRTRFHPR</sequence>
<evidence type="ECO:0000256" key="2">
    <source>
        <dbReference type="ARBA" id="ARBA00012247"/>
    </source>
</evidence>
<dbReference type="OrthoDB" id="9795622at2"/>
<dbReference type="EC" id="3.1.4.46" evidence="2"/>
<evidence type="ECO:0000313" key="10">
    <source>
        <dbReference type="Proteomes" id="UP000006242"/>
    </source>
</evidence>
<reference evidence="9 10" key="2">
    <citation type="journal article" date="2013" name="PLoS ONE">
        <title>INDIGO - INtegrated Data Warehouse of MIcrobial GenOmes with Examples from the Red Sea Extremophiles.</title>
        <authorList>
            <person name="Alam I."/>
            <person name="Antunes A."/>
            <person name="Kamau A.A."/>
            <person name="Ba Alawi W."/>
            <person name="Kalkatawi M."/>
            <person name="Stingl U."/>
            <person name="Bajic V.B."/>
        </authorList>
    </citation>
    <scope>NUCLEOTIDE SEQUENCE [LARGE SCALE GENOMIC DNA]</scope>
    <source>
        <strain evidence="9 10">E1L3A</strain>
    </source>
</reference>
<evidence type="ECO:0000256" key="3">
    <source>
        <dbReference type="ARBA" id="ARBA00022729"/>
    </source>
</evidence>
<dbReference type="AlphaFoldDB" id="F7QA87"/>
<dbReference type="InterPro" id="IPR030395">
    <property type="entry name" value="GP_PDE_dom"/>
</dbReference>
<feature type="chain" id="PRO_5003367031" description="glycerophosphodiester phosphodiesterase" evidence="7">
    <location>
        <begin position="25"/>
        <end position="348"/>
    </location>
</feature>
<dbReference type="InterPro" id="IPR017946">
    <property type="entry name" value="PLC-like_Pdiesterase_TIM-brl"/>
</dbReference>
<keyword evidence="3 7" id="KW-0732">Signal</keyword>
<feature type="domain" description="GP-PDE" evidence="8">
    <location>
        <begin position="44"/>
        <end position="337"/>
    </location>
</feature>
<dbReference type="SUPFAM" id="SSF51695">
    <property type="entry name" value="PLC-like phosphodiesterases"/>
    <property type="match status" value="1"/>
</dbReference>
<organism evidence="9 10">
    <name type="scientific">Salinisphaera shabanensis E1L3A</name>
    <dbReference type="NCBI Taxonomy" id="1033802"/>
    <lineage>
        <taxon>Bacteria</taxon>
        <taxon>Pseudomonadati</taxon>
        <taxon>Pseudomonadota</taxon>
        <taxon>Gammaproteobacteria</taxon>
        <taxon>Salinisphaerales</taxon>
        <taxon>Salinisphaeraceae</taxon>
        <taxon>Salinisphaera</taxon>
    </lineage>
</organism>
<dbReference type="GO" id="GO:0006071">
    <property type="term" value="P:glycerol metabolic process"/>
    <property type="evidence" value="ECO:0007669"/>
    <property type="project" value="UniProtKB-KW"/>
</dbReference>
<evidence type="ECO:0000256" key="1">
    <source>
        <dbReference type="ARBA" id="ARBA00007277"/>
    </source>
</evidence>
<name>F7QA87_9GAMM</name>
<gene>
    <name evidence="9" type="ORF">SSPSH_000469</name>
</gene>
<dbReference type="GO" id="GO:0042597">
    <property type="term" value="C:periplasmic space"/>
    <property type="evidence" value="ECO:0007669"/>
    <property type="project" value="TreeGrafter"/>
</dbReference>
<accession>F7QA87</accession>
<proteinExistence type="inferred from homology"/>
<dbReference type="STRING" id="1033802.SSPSH_000469"/>
<evidence type="ECO:0000259" key="8">
    <source>
        <dbReference type="PROSITE" id="PS51704"/>
    </source>
</evidence>
<reference evidence="9 10" key="1">
    <citation type="journal article" date="2011" name="J. Bacteriol.">
        <title>Genome sequence of Salinisphaera shabanensis, a gammaproteobacterium from the harsh, variable environment of the brine-seawater interface of the Shaban Deep in the Red Sea.</title>
        <authorList>
            <person name="Antunes A."/>
            <person name="Alam I."/>
            <person name="Bajic V.B."/>
            <person name="Stingl U."/>
        </authorList>
    </citation>
    <scope>NUCLEOTIDE SEQUENCE [LARGE SCALE GENOMIC DNA]</scope>
    <source>
        <strain evidence="9 10">E1L3A</strain>
    </source>
</reference>
<dbReference type="PROSITE" id="PS51704">
    <property type="entry name" value="GP_PDE"/>
    <property type="match status" value="1"/>
</dbReference>
<dbReference type="GO" id="GO:0006629">
    <property type="term" value="P:lipid metabolic process"/>
    <property type="evidence" value="ECO:0007669"/>
    <property type="project" value="InterPro"/>
</dbReference>
<dbReference type="Pfam" id="PF03009">
    <property type="entry name" value="GDPD"/>
    <property type="match status" value="1"/>
</dbReference>
<dbReference type="GO" id="GO:0008889">
    <property type="term" value="F:glycerophosphodiester phosphodiesterase activity"/>
    <property type="evidence" value="ECO:0007669"/>
    <property type="project" value="UniProtKB-EC"/>
</dbReference>
<evidence type="ECO:0000256" key="4">
    <source>
        <dbReference type="ARBA" id="ARBA00022798"/>
    </source>
</evidence>
<protein>
    <recommendedName>
        <fullName evidence="2">glycerophosphodiester phosphodiesterase</fullName>
        <ecNumber evidence="2">3.1.4.46</ecNumber>
    </recommendedName>
</protein>
<dbReference type="Proteomes" id="UP000006242">
    <property type="component" value="Unassembled WGS sequence"/>
</dbReference>
<dbReference type="RefSeq" id="WP_006914239.1">
    <property type="nucleotide sequence ID" value="NZ_AFNV02000003.1"/>
</dbReference>
<keyword evidence="4" id="KW-0319">Glycerol metabolism</keyword>
<evidence type="ECO:0000313" key="9">
    <source>
        <dbReference type="EMBL" id="ERJ20359.1"/>
    </source>
</evidence>